<comment type="caution">
    <text evidence="2">The sequence shown here is derived from an EMBL/GenBank/DDBJ whole genome shotgun (WGS) entry which is preliminary data.</text>
</comment>
<organism evidence="2 3">
    <name type="scientific">Popillia japonica</name>
    <name type="common">Japanese beetle</name>
    <dbReference type="NCBI Taxonomy" id="7064"/>
    <lineage>
        <taxon>Eukaryota</taxon>
        <taxon>Metazoa</taxon>
        <taxon>Ecdysozoa</taxon>
        <taxon>Arthropoda</taxon>
        <taxon>Hexapoda</taxon>
        <taxon>Insecta</taxon>
        <taxon>Pterygota</taxon>
        <taxon>Neoptera</taxon>
        <taxon>Endopterygota</taxon>
        <taxon>Coleoptera</taxon>
        <taxon>Polyphaga</taxon>
        <taxon>Scarabaeiformia</taxon>
        <taxon>Scarabaeidae</taxon>
        <taxon>Rutelinae</taxon>
        <taxon>Popillia</taxon>
    </lineage>
</organism>
<gene>
    <name evidence="2" type="ORF">QE152_g9439</name>
</gene>
<evidence type="ECO:0000313" key="2">
    <source>
        <dbReference type="EMBL" id="KAK9738929.1"/>
    </source>
</evidence>
<proteinExistence type="predicted"/>
<reference evidence="2 3" key="1">
    <citation type="journal article" date="2024" name="BMC Genomics">
        <title>De novo assembly and annotation of Popillia japonica's genome with initial clues to its potential as an invasive pest.</title>
        <authorList>
            <person name="Cucini C."/>
            <person name="Boschi S."/>
            <person name="Funari R."/>
            <person name="Cardaioli E."/>
            <person name="Iannotti N."/>
            <person name="Marturano G."/>
            <person name="Paoli F."/>
            <person name="Bruttini M."/>
            <person name="Carapelli A."/>
            <person name="Frati F."/>
            <person name="Nardi F."/>
        </authorList>
    </citation>
    <scope>NUCLEOTIDE SEQUENCE [LARGE SCALE GENOMIC DNA]</scope>
    <source>
        <strain evidence="2">DMR45628</strain>
    </source>
</reference>
<name>A0AAW1LY06_POPJA</name>
<protein>
    <submittedName>
        <fullName evidence="2">Uncharacterized protein</fullName>
    </submittedName>
</protein>
<dbReference type="AlphaFoldDB" id="A0AAW1LY06"/>
<keyword evidence="1" id="KW-0175">Coiled coil</keyword>
<evidence type="ECO:0000256" key="1">
    <source>
        <dbReference type="SAM" id="Coils"/>
    </source>
</evidence>
<dbReference type="Proteomes" id="UP001458880">
    <property type="component" value="Unassembled WGS sequence"/>
</dbReference>
<accession>A0AAW1LY06</accession>
<sequence>MIARTPVKQQKGKEKLDVIVNMMKEFKLDQKEIKDELQKLGAEQELIKEKLISIQQENKVLKNENMVLRQENVEIKKEVREMRIDIERREKEQRQNNIVMTGLPIDTDNTNVLKEAMENFIKEHLEIDVKVQIATKLGAETCLIALGSKEEKFKIMENKKKLKELQTHKIL</sequence>
<dbReference type="EMBL" id="JASPKY010000080">
    <property type="protein sequence ID" value="KAK9738929.1"/>
    <property type="molecule type" value="Genomic_DNA"/>
</dbReference>
<feature type="coiled-coil region" evidence="1">
    <location>
        <begin position="23"/>
        <end position="92"/>
    </location>
</feature>
<keyword evidence="3" id="KW-1185">Reference proteome</keyword>
<evidence type="ECO:0000313" key="3">
    <source>
        <dbReference type="Proteomes" id="UP001458880"/>
    </source>
</evidence>